<evidence type="ECO:0000256" key="4">
    <source>
        <dbReference type="ARBA" id="ARBA00006463"/>
    </source>
</evidence>
<dbReference type="Proteomes" id="UP000800200">
    <property type="component" value="Unassembled WGS sequence"/>
</dbReference>
<comment type="similarity">
    <text evidence="4 10">Belongs to the polysaccharide lyase 3 family.</text>
</comment>
<keyword evidence="7 10" id="KW-0106">Calcium</keyword>
<evidence type="ECO:0000256" key="6">
    <source>
        <dbReference type="ARBA" id="ARBA00022729"/>
    </source>
</evidence>
<sequence length="249" mass="25764">MYTQAALFASFVGLAASAVTNTNLQTVFPATSGTTALAAVKTISAGQSFDGEMKQWDRSPSTCNDQAEGGDADAVFLLQDGATLSNVVIGPNNGEGVHCLGTCTLNNVWWTDVCEDAATFKQNSGTSYVNGGGARKASDKVLQHNGGGTVAVKNFYAETIGKLYRSCGNCDTQYARKSTFTNVKVKDASVLAGVNGNLGDTTSISNSCLLNSAICWLYEGNSDGDEPTKTASAPDGKVCATSTIKTSGC</sequence>
<dbReference type="OrthoDB" id="441042at2759"/>
<dbReference type="InterPro" id="IPR011050">
    <property type="entry name" value="Pectin_lyase_fold/virulence"/>
</dbReference>
<reference evidence="11" key="1">
    <citation type="journal article" date="2020" name="Stud. Mycol.">
        <title>101 Dothideomycetes genomes: a test case for predicting lifestyles and emergence of pathogens.</title>
        <authorList>
            <person name="Haridas S."/>
            <person name="Albert R."/>
            <person name="Binder M."/>
            <person name="Bloem J."/>
            <person name="Labutti K."/>
            <person name="Salamov A."/>
            <person name="Andreopoulos B."/>
            <person name="Baker S."/>
            <person name="Barry K."/>
            <person name="Bills G."/>
            <person name="Bluhm B."/>
            <person name="Cannon C."/>
            <person name="Castanera R."/>
            <person name="Culley D."/>
            <person name="Daum C."/>
            <person name="Ezra D."/>
            <person name="Gonzalez J."/>
            <person name="Henrissat B."/>
            <person name="Kuo A."/>
            <person name="Liang C."/>
            <person name="Lipzen A."/>
            <person name="Lutzoni F."/>
            <person name="Magnuson J."/>
            <person name="Mondo S."/>
            <person name="Nolan M."/>
            <person name="Ohm R."/>
            <person name="Pangilinan J."/>
            <person name="Park H.-J."/>
            <person name="Ramirez L."/>
            <person name="Alfaro M."/>
            <person name="Sun H."/>
            <person name="Tritt A."/>
            <person name="Yoshinaga Y."/>
            <person name="Zwiers L.-H."/>
            <person name="Turgeon B."/>
            <person name="Goodwin S."/>
            <person name="Spatafora J."/>
            <person name="Crous P."/>
            <person name="Grigoriev I."/>
        </authorList>
    </citation>
    <scope>NUCLEOTIDE SEQUENCE</scope>
    <source>
        <strain evidence="11">CBS 207.26</strain>
    </source>
</reference>
<comment type="cofactor">
    <cofactor evidence="2 10">
        <name>Ca(2+)</name>
        <dbReference type="ChEBI" id="CHEBI:29108"/>
    </cofactor>
</comment>
<dbReference type="GO" id="GO:0030570">
    <property type="term" value="F:pectate lyase activity"/>
    <property type="evidence" value="ECO:0007669"/>
    <property type="project" value="UniProtKB-UniRule"/>
</dbReference>
<comment type="function">
    <text evidence="9 10">Pectinolytic enzyme consist of four classes of enzymes: pectin lyase, polygalacturonase, pectin methylesterase and rhamnogalacturonase. Among pectinolytic enzymes, pectin lyase is the most important in depolymerization of pectin, since it cleaves internal glycosidic bonds of highly methylated pectins. Favors pectate, the anion, over pectin, the methyl ester.</text>
</comment>
<feature type="signal peptide" evidence="10">
    <location>
        <begin position="1"/>
        <end position="17"/>
    </location>
</feature>
<dbReference type="PANTHER" id="PTHR33407:SF9">
    <property type="entry name" value="PECTATE LYASE F-RELATED"/>
    <property type="match status" value="1"/>
</dbReference>
<evidence type="ECO:0000256" key="1">
    <source>
        <dbReference type="ARBA" id="ARBA00000695"/>
    </source>
</evidence>
<dbReference type="AlphaFoldDB" id="A0A6A6DLA2"/>
<gene>
    <name evidence="11" type="ORF">K469DRAFT_754661</name>
</gene>
<evidence type="ECO:0000256" key="2">
    <source>
        <dbReference type="ARBA" id="ARBA00001913"/>
    </source>
</evidence>
<name>A0A6A6DLA2_9PEZI</name>
<proteinExistence type="inferred from homology"/>
<accession>A0A6A6DLA2</accession>
<dbReference type="PANTHER" id="PTHR33407">
    <property type="entry name" value="PECTATE LYASE F-RELATED"/>
    <property type="match status" value="1"/>
</dbReference>
<protein>
    <recommendedName>
        <fullName evidence="10">Pectate lyase</fullName>
        <ecNumber evidence="10">4.2.2.2</ecNumber>
    </recommendedName>
</protein>
<keyword evidence="8 10" id="KW-0456">Lyase</keyword>
<dbReference type="EC" id="4.2.2.2" evidence="10"/>
<evidence type="ECO:0000313" key="12">
    <source>
        <dbReference type="Proteomes" id="UP000800200"/>
    </source>
</evidence>
<evidence type="ECO:0000256" key="10">
    <source>
        <dbReference type="RuleBase" id="RU367009"/>
    </source>
</evidence>
<comment type="catalytic activity">
    <reaction evidence="1 10">
        <text>Eliminative cleavage of (1-&gt;4)-alpha-D-galacturonan to give oligosaccharides with 4-deoxy-alpha-D-galact-4-enuronosyl groups at their non-reducing ends.</text>
        <dbReference type="EC" id="4.2.2.2"/>
    </reaction>
</comment>
<dbReference type="InterPro" id="IPR004898">
    <property type="entry name" value="Pectate_lyase_PlyH/PlyE-like"/>
</dbReference>
<dbReference type="Gene3D" id="2.160.20.10">
    <property type="entry name" value="Single-stranded right-handed beta-helix, Pectin lyase-like"/>
    <property type="match status" value="1"/>
</dbReference>
<dbReference type="Pfam" id="PF03211">
    <property type="entry name" value="Pectate_lyase"/>
    <property type="match status" value="1"/>
</dbReference>
<keyword evidence="6 10" id="KW-0732">Signal</keyword>
<evidence type="ECO:0000256" key="7">
    <source>
        <dbReference type="ARBA" id="ARBA00022837"/>
    </source>
</evidence>
<dbReference type="SUPFAM" id="SSF51126">
    <property type="entry name" value="Pectin lyase-like"/>
    <property type="match status" value="1"/>
</dbReference>
<evidence type="ECO:0000256" key="5">
    <source>
        <dbReference type="ARBA" id="ARBA00022525"/>
    </source>
</evidence>
<dbReference type="GO" id="GO:0045490">
    <property type="term" value="P:pectin catabolic process"/>
    <property type="evidence" value="ECO:0007669"/>
    <property type="project" value="TreeGrafter"/>
</dbReference>
<comment type="subcellular location">
    <subcellularLocation>
        <location evidence="3 10">Secreted</location>
    </subcellularLocation>
</comment>
<dbReference type="GO" id="GO:0005576">
    <property type="term" value="C:extracellular region"/>
    <property type="evidence" value="ECO:0007669"/>
    <property type="project" value="UniProtKB-SubCell"/>
</dbReference>
<evidence type="ECO:0000256" key="9">
    <source>
        <dbReference type="ARBA" id="ARBA00025679"/>
    </source>
</evidence>
<keyword evidence="5 10" id="KW-0964">Secreted</keyword>
<feature type="chain" id="PRO_5025715039" description="Pectate lyase" evidence="10">
    <location>
        <begin position="18"/>
        <end position="249"/>
    </location>
</feature>
<evidence type="ECO:0000256" key="8">
    <source>
        <dbReference type="ARBA" id="ARBA00023239"/>
    </source>
</evidence>
<evidence type="ECO:0000256" key="3">
    <source>
        <dbReference type="ARBA" id="ARBA00004613"/>
    </source>
</evidence>
<dbReference type="EMBL" id="ML994676">
    <property type="protein sequence ID" value="KAF2178376.1"/>
    <property type="molecule type" value="Genomic_DNA"/>
</dbReference>
<dbReference type="InterPro" id="IPR012334">
    <property type="entry name" value="Pectin_lyas_fold"/>
</dbReference>
<evidence type="ECO:0000313" key="11">
    <source>
        <dbReference type="EMBL" id="KAF2178376.1"/>
    </source>
</evidence>
<keyword evidence="12" id="KW-1185">Reference proteome</keyword>
<organism evidence="11 12">
    <name type="scientific">Zopfia rhizophila CBS 207.26</name>
    <dbReference type="NCBI Taxonomy" id="1314779"/>
    <lineage>
        <taxon>Eukaryota</taxon>
        <taxon>Fungi</taxon>
        <taxon>Dikarya</taxon>
        <taxon>Ascomycota</taxon>
        <taxon>Pezizomycotina</taxon>
        <taxon>Dothideomycetes</taxon>
        <taxon>Dothideomycetes incertae sedis</taxon>
        <taxon>Zopfiaceae</taxon>
        <taxon>Zopfia</taxon>
    </lineage>
</organism>